<dbReference type="Proteomes" id="UP000054783">
    <property type="component" value="Unassembled WGS sequence"/>
</dbReference>
<dbReference type="EMBL" id="JYDQ01002909">
    <property type="protein sequence ID" value="KRY03326.1"/>
    <property type="molecule type" value="Genomic_DNA"/>
</dbReference>
<keyword evidence="4" id="KW-1185">Reference proteome</keyword>
<protein>
    <recommendedName>
        <fullName evidence="2">Retroviral polymerase SH3-like domain-containing protein</fullName>
    </recommendedName>
</protein>
<gene>
    <name evidence="3" type="ORF">T12_427</name>
</gene>
<dbReference type="AlphaFoldDB" id="A0A0V0YSR4"/>
<evidence type="ECO:0000259" key="2">
    <source>
        <dbReference type="Pfam" id="PF25597"/>
    </source>
</evidence>
<feature type="compositionally biased region" description="Basic and acidic residues" evidence="1">
    <location>
        <begin position="52"/>
        <end position="61"/>
    </location>
</feature>
<evidence type="ECO:0000256" key="1">
    <source>
        <dbReference type="SAM" id="MobiDB-lite"/>
    </source>
</evidence>
<sequence>MSSTGDPHHNSKFAPKAHEGFMLGYGKDSHTYRVFNNVLHKVVETVDVRFDETNGSQREHLPSMLDEPAPEDSI</sequence>
<dbReference type="InterPro" id="IPR057670">
    <property type="entry name" value="SH3_retrovirus"/>
</dbReference>
<name>A0A0V0YSR4_9BILA</name>
<evidence type="ECO:0000313" key="3">
    <source>
        <dbReference type="EMBL" id="KRY03326.1"/>
    </source>
</evidence>
<organism evidence="3 4">
    <name type="scientific">Trichinella patagoniensis</name>
    <dbReference type="NCBI Taxonomy" id="990121"/>
    <lineage>
        <taxon>Eukaryota</taxon>
        <taxon>Metazoa</taxon>
        <taxon>Ecdysozoa</taxon>
        <taxon>Nematoda</taxon>
        <taxon>Enoplea</taxon>
        <taxon>Dorylaimia</taxon>
        <taxon>Trichinellida</taxon>
        <taxon>Trichinellidae</taxon>
        <taxon>Trichinella</taxon>
    </lineage>
</organism>
<proteinExistence type="predicted"/>
<reference evidence="3 4" key="1">
    <citation type="submission" date="2015-01" db="EMBL/GenBank/DDBJ databases">
        <title>Evolution of Trichinella species and genotypes.</title>
        <authorList>
            <person name="Korhonen P.K."/>
            <person name="Edoardo P."/>
            <person name="Giuseppe L.R."/>
            <person name="Gasser R.B."/>
        </authorList>
    </citation>
    <scope>NUCLEOTIDE SEQUENCE [LARGE SCALE GENOMIC DNA]</scope>
    <source>
        <strain evidence="3">ISS2496</strain>
    </source>
</reference>
<comment type="caution">
    <text evidence="3">The sequence shown here is derived from an EMBL/GenBank/DDBJ whole genome shotgun (WGS) entry which is preliminary data.</text>
</comment>
<accession>A0A0V0YSR4</accession>
<dbReference type="Pfam" id="PF25597">
    <property type="entry name" value="SH3_retrovirus"/>
    <property type="match status" value="1"/>
</dbReference>
<feature type="region of interest" description="Disordered" evidence="1">
    <location>
        <begin position="52"/>
        <end position="74"/>
    </location>
</feature>
<feature type="domain" description="Retroviral polymerase SH3-like" evidence="2">
    <location>
        <begin position="7"/>
        <end position="56"/>
    </location>
</feature>
<feature type="non-terminal residue" evidence="3">
    <location>
        <position position="74"/>
    </location>
</feature>
<evidence type="ECO:0000313" key="4">
    <source>
        <dbReference type="Proteomes" id="UP000054783"/>
    </source>
</evidence>